<proteinExistence type="predicted"/>
<organism evidence="8 9">
    <name type="scientific">Armillaria novae-zelandiae</name>
    <dbReference type="NCBI Taxonomy" id="153914"/>
    <lineage>
        <taxon>Eukaryota</taxon>
        <taxon>Fungi</taxon>
        <taxon>Dikarya</taxon>
        <taxon>Basidiomycota</taxon>
        <taxon>Agaricomycotina</taxon>
        <taxon>Agaricomycetes</taxon>
        <taxon>Agaricomycetidae</taxon>
        <taxon>Agaricales</taxon>
        <taxon>Marasmiineae</taxon>
        <taxon>Physalacriaceae</taxon>
        <taxon>Armillaria</taxon>
    </lineage>
</organism>
<feature type="zinc finger region" description="C3H1-type" evidence="4">
    <location>
        <begin position="61"/>
        <end position="84"/>
    </location>
</feature>
<feature type="region of interest" description="Disordered" evidence="6">
    <location>
        <begin position="384"/>
        <end position="408"/>
    </location>
</feature>
<dbReference type="Pfam" id="PF13087">
    <property type="entry name" value="AAA_12"/>
    <property type="match status" value="1"/>
</dbReference>
<dbReference type="GO" id="GO:0004386">
    <property type="term" value="F:helicase activity"/>
    <property type="evidence" value="ECO:0007669"/>
    <property type="project" value="InterPro"/>
</dbReference>
<dbReference type="Gene3D" id="3.40.50.300">
    <property type="entry name" value="P-loop containing nucleotide triphosphate hydrolases"/>
    <property type="match status" value="3"/>
</dbReference>
<dbReference type="Pfam" id="PF13086">
    <property type="entry name" value="AAA_11"/>
    <property type="match status" value="1"/>
</dbReference>
<dbReference type="GO" id="GO:0031048">
    <property type="term" value="P:regulatory ncRNA-mediated heterochromatin formation"/>
    <property type="evidence" value="ECO:0007669"/>
    <property type="project" value="TreeGrafter"/>
</dbReference>
<feature type="region of interest" description="Disordered" evidence="6">
    <location>
        <begin position="2048"/>
        <end position="2077"/>
    </location>
</feature>
<dbReference type="PANTHER" id="PTHR10887:SF445">
    <property type="entry name" value="NFX1-TYPE ZINC FINGER-CONTAINING PROTEIN 1"/>
    <property type="match status" value="1"/>
</dbReference>
<dbReference type="SUPFAM" id="SSF52540">
    <property type="entry name" value="P-loop containing nucleoside triphosphate hydrolases"/>
    <property type="match status" value="1"/>
</dbReference>
<feature type="domain" description="C3H1-type" evidence="7">
    <location>
        <begin position="61"/>
        <end position="84"/>
    </location>
</feature>
<name>A0AA39NSK4_9AGAR</name>
<evidence type="ECO:0000256" key="6">
    <source>
        <dbReference type="SAM" id="MobiDB-lite"/>
    </source>
</evidence>
<feature type="domain" description="C3H1-type" evidence="7">
    <location>
        <begin position="4"/>
        <end position="32"/>
    </location>
</feature>
<dbReference type="Proteomes" id="UP001175227">
    <property type="component" value="Unassembled WGS sequence"/>
</dbReference>
<comment type="caution">
    <text evidence="8">The sequence shown here is derived from an EMBL/GenBank/DDBJ whole genome shotgun (WGS) entry which is preliminary data.</text>
</comment>
<dbReference type="InterPro" id="IPR027417">
    <property type="entry name" value="P-loop_NTPase"/>
</dbReference>
<protein>
    <recommendedName>
        <fullName evidence="7">C3H1-type domain-containing protein</fullName>
    </recommendedName>
</protein>
<evidence type="ECO:0000256" key="3">
    <source>
        <dbReference type="ARBA" id="ARBA00022833"/>
    </source>
</evidence>
<keyword evidence="9" id="KW-1185">Reference proteome</keyword>
<dbReference type="InterPro" id="IPR041677">
    <property type="entry name" value="DNA2/NAM7_AAA_11"/>
</dbReference>
<dbReference type="PANTHER" id="PTHR10887">
    <property type="entry name" value="DNA2/NAM7 HELICASE FAMILY"/>
    <property type="match status" value="1"/>
</dbReference>
<sequence length="2077" mass="235095">MFNRQVREPCRFFNTSRGCRNGQDCRFLHTRAASPTPLGWSGSFKSPSPGPSGRLTASHGNCKFFWTSGECQRGFDCTFRHVCQSQSQDTAEALLECESDMALDFLTTEGLASINNISLDDLHKLSPTEAHNMLKLYDTPTFQFRSPDQVVQFVQILASVDRRNPQWDTVRAQSFLAMIVDLKHHVLARIREVLQYSSVSCCADAGFADLSFQTGYFPLLQFFSSDLLLKTNLHSNIQYVVSNMRMFSIELTFSSALYSALDSSLDHMLEVVSSCMEEMIQNRSWDDTSTGPLASQQSSLSGVAIFGSITTVLTQYIQRFKHAINNHPDIAVFVENFVRWHDEWARLVVSTSFEDTIDPTVQSLTLEKIKESISRLDAIVKREHGNTERRRRLKQLQGTSEEHQSAPGAFRCLRHDNDCSDIAGIQIIPTQAELVSIAPPYIPVNLPDAPHHLTSNSMERHLDIQFRLLREELVAPIRASISAIQRDLEAMQTPVSGCGAQPVQLQNILKAKGGMYRNSGYDSTMFHIYTNAEYAPLQAERRGVTVGLVVDAPPLDRARHFDPKIRKEFWEHSGSRRLSAGSLAVLVIVDLESLRIYAGSVTSSTEDIIKSSEVHQSRIAVRVSFFDPDVELGALQREKLTVDENRFAFLVDNNILLESIRPFLEKLRSVEPTSIPFSNYICEDNCGGVVVAPPMYSRNLHFRYILDCLSRDYDREYIYQLDATSPQSIQRARVQLERSSTLDPSQCQAVVDALTQEVALIQGPPGTGKSYIGKELLRVLIASGVGPIVMIAFTNHALDHMLLSLLDADITTNFVRLGSRSSDERIDEYTLEHLEHLERGKKNRKTESWLDHNVRTKYRYMAQLEDAMRRILQRIQTPSDIWSSIFSCLPKDYPVHLASFEHPPLWIDKLAETIRQDIEAEGEWITVKKKQYINDPDNIYSFWKTGQDILFIQPPQLPQNTTQSAMKKVPNQEVLAEQEYSERMKNFFIPLGFSEGEFPSVPSTSRPIRELTWVDSWRMSITERQALSAYWEDRIQTEEYGRYRLLYEEQREEYKAACKQYNDAKDESRRELLSGVDLIGCTTNGAAKLTSLLTTVRPKVLIVEEAGQVLEAHILCSLVPSVQHLICIGDPLQLRPTLANYSLSMDSEQGRKLYKFDRSLMERLADGGFPMSQINIQRRMRPSISHNIRKILYPNLEDHFIVEMYPPVQGMEKDIFFFTHTHQENVADSEGSVSKINTFEVRIIVDLVMYFLKQEAYSSAGDIAVLCAYLGQLRELKSTLKSLEVAVSVDERDEDQLARAGMDDERHVEQVAVSNHVRLGTVDNFQGEEAKIVIVSLVRNSGTFDSENSIGFLKSPNRINVALSRAQHGLYILGNASNLCQNPTWKTIIDEMEQQDQIGFGFPAVCPRHPEQRHVIMEPGQLSDVAPKGGCCLPCDYRMDCSHNCPSMCHLDLDKHQSMQCDMPCLRTPCPHMHPCLKRCSDECNPCEFPLNNVELPCGHRASISCEEVIKQLPLCGHEAMVCCSDDLRNQKCLEACGGTMPCCGTSCHQSSFWDCTTLNLRPAAPGVEQILALAVKRHKSHKCERLLFCQYKCGLDCSQDHECNNSCAQACRQHCSHHGYPKRCAESCAPCAELCDWICPHLFCPLLCGSICACLPCDEPCRTILQCSHIFPSVCGEPCLQQKCIECLSNEFKMDIVDFVMKRSLAEIPIGSEGVCDKLITLDCGHVFTVATLDDHCRMTDYYKARRYGWILKRENLDILEQNVASMMSRRLAKVVPSMETLSNGMDLVGRRNSFMTEKADEVVSHEMFTATSMITRHDIIADLHRVYKKVANIMAVRSAYVCIYEMALSALYRLELEPLVAEPASEVLRTHPERMAMRVPEALHRRHVWYSFTLFIYRSCIVDCQKAITISYATSSPCLATRSASLMFCSDFKQFRFCILEKRRHVLKSGTLAEARDGLVAEVQAGKKKLKSHLNELEQSYFTSCPSSDPSQIGEELPPHRILWEIDHLMNDGVVYKLTSLQLKGEIVSALEFSYRGRFYNCINGHTTAGGNRTSNTRAREYEHISRQHGGEASP</sequence>
<reference evidence="8" key="1">
    <citation type="submission" date="2023-06" db="EMBL/GenBank/DDBJ databases">
        <authorList>
            <consortium name="Lawrence Berkeley National Laboratory"/>
            <person name="Ahrendt S."/>
            <person name="Sahu N."/>
            <person name="Indic B."/>
            <person name="Wong-Bajracharya J."/>
            <person name="Merenyi Z."/>
            <person name="Ke H.-M."/>
            <person name="Monk M."/>
            <person name="Kocsube S."/>
            <person name="Drula E."/>
            <person name="Lipzen A."/>
            <person name="Balint B."/>
            <person name="Henrissat B."/>
            <person name="Andreopoulos B."/>
            <person name="Martin F.M."/>
            <person name="Harder C.B."/>
            <person name="Rigling D."/>
            <person name="Ford K.L."/>
            <person name="Foster G.D."/>
            <person name="Pangilinan J."/>
            <person name="Papanicolaou A."/>
            <person name="Barry K."/>
            <person name="LaButti K."/>
            <person name="Viragh M."/>
            <person name="Koriabine M."/>
            <person name="Yan M."/>
            <person name="Riley R."/>
            <person name="Champramary S."/>
            <person name="Plett K.L."/>
            <person name="Tsai I.J."/>
            <person name="Slot J."/>
            <person name="Sipos G."/>
            <person name="Plett J."/>
            <person name="Nagy L.G."/>
            <person name="Grigoriev I.V."/>
        </authorList>
    </citation>
    <scope>NUCLEOTIDE SEQUENCE</scope>
    <source>
        <strain evidence="8">ICMP 16352</strain>
    </source>
</reference>
<evidence type="ECO:0000256" key="4">
    <source>
        <dbReference type="PROSITE-ProRule" id="PRU00723"/>
    </source>
</evidence>
<dbReference type="PROSITE" id="PS50103">
    <property type="entry name" value="ZF_C3H1"/>
    <property type="match status" value="2"/>
</dbReference>
<dbReference type="InterPro" id="IPR000571">
    <property type="entry name" value="Znf_CCCH"/>
</dbReference>
<dbReference type="EMBL" id="JAUEPR010000057">
    <property type="protein sequence ID" value="KAK0470915.1"/>
    <property type="molecule type" value="Genomic_DNA"/>
</dbReference>
<evidence type="ECO:0000256" key="2">
    <source>
        <dbReference type="ARBA" id="ARBA00022771"/>
    </source>
</evidence>
<gene>
    <name evidence="8" type="ORF">IW261DRAFT_1586260</name>
</gene>
<feature type="coiled-coil region" evidence="5">
    <location>
        <begin position="1044"/>
        <end position="1071"/>
    </location>
</feature>
<dbReference type="InterPro" id="IPR041679">
    <property type="entry name" value="DNA2/NAM7-like_C"/>
</dbReference>
<dbReference type="CDD" id="cd18808">
    <property type="entry name" value="SF1_C_Upf1"/>
    <property type="match status" value="1"/>
</dbReference>
<keyword evidence="5" id="KW-0175">Coiled coil</keyword>
<dbReference type="InterPro" id="IPR047187">
    <property type="entry name" value="SF1_C_Upf1"/>
</dbReference>
<keyword evidence="2 4" id="KW-0863">Zinc-finger</keyword>
<evidence type="ECO:0000256" key="5">
    <source>
        <dbReference type="SAM" id="Coils"/>
    </source>
</evidence>
<feature type="compositionally biased region" description="Polar residues" evidence="6">
    <location>
        <begin position="2048"/>
        <end position="2059"/>
    </location>
</feature>
<dbReference type="InterPro" id="IPR036855">
    <property type="entry name" value="Znf_CCCH_sf"/>
</dbReference>
<keyword evidence="1 4" id="KW-0479">Metal-binding</keyword>
<evidence type="ECO:0000313" key="8">
    <source>
        <dbReference type="EMBL" id="KAK0470915.1"/>
    </source>
</evidence>
<dbReference type="GO" id="GO:0031380">
    <property type="term" value="C:nuclear RNA-directed RNA polymerase complex"/>
    <property type="evidence" value="ECO:0007669"/>
    <property type="project" value="TreeGrafter"/>
</dbReference>
<feature type="compositionally biased region" description="Basic and acidic residues" evidence="6">
    <location>
        <begin position="2060"/>
        <end position="2077"/>
    </location>
</feature>
<feature type="zinc finger region" description="C3H1-type" evidence="4">
    <location>
        <begin position="4"/>
        <end position="32"/>
    </location>
</feature>
<accession>A0AA39NSK4</accession>
<dbReference type="SUPFAM" id="SSF90229">
    <property type="entry name" value="CCCH zinc finger"/>
    <property type="match status" value="1"/>
</dbReference>
<dbReference type="InterPro" id="IPR045055">
    <property type="entry name" value="DNA2/NAM7-like"/>
</dbReference>
<evidence type="ECO:0000256" key="1">
    <source>
        <dbReference type="ARBA" id="ARBA00022723"/>
    </source>
</evidence>
<keyword evidence="3 4" id="KW-0862">Zinc</keyword>
<evidence type="ECO:0000313" key="9">
    <source>
        <dbReference type="Proteomes" id="UP001175227"/>
    </source>
</evidence>
<dbReference type="GO" id="GO:0008270">
    <property type="term" value="F:zinc ion binding"/>
    <property type="evidence" value="ECO:0007669"/>
    <property type="project" value="UniProtKB-KW"/>
</dbReference>
<evidence type="ECO:0000259" key="7">
    <source>
        <dbReference type="PROSITE" id="PS50103"/>
    </source>
</evidence>